<dbReference type="PANTHER" id="PTHR11352">
    <property type="entry name" value="PROLIFERATING CELL NUCLEAR ANTIGEN"/>
    <property type="match status" value="1"/>
</dbReference>
<dbReference type="NCBIfam" id="TIGR00590">
    <property type="entry name" value="pcna"/>
    <property type="match status" value="1"/>
</dbReference>
<reference evidence="8 9" key="1">
    <citation type="submission" date="2020-04" db="EMBL/GenBank/DDBJ databases">
        <title>Plant Genome Project.</title>
        <authorList>
            <person name="Zhang R.-G."/>
        </authorList>
    </citation>
    <scope>NUCLEOTIDE SEQUENCE [LARGE SCALE GENOMIC DNA]</scope>
    <source>
        <strain evidence="8">YNK0</strain>
        <tissue evidence="8">Leaf</tissue>
    </source>
</reference>
<feature type="domain" description="Proliferating cell nuclear antigen PCNA C-terminal" evidence="7">
    <location>
        <begin position="308"/>
        <end position="365"/>
    </location>
</feature>
<keyword evidence="5" id="KW-0472">Membrane</keyword>
<dbReference type="InterPro" id="IPR046938">
    <property type="entry name" value="DNA_clamp_sf"/>
</dbReference>
<dbReference type="OrthoDB" id="534348at2759"/>
<comment type="function">
    <text evidence="3">This protein is an auxiliary protein of DNA polymerase delta and is involved in the control of eukaryotic DNA replication by increasing the polymerase's processivity during elongation of the leading strand.</text>
</comment>
<dbReference type="Pfam" id="PF00705">
    <property type="entry name" value="PCNA_N"/>
    <property type="match status" value="1"/>
</dbReference>
<dbReference type="GO" id="GO:0043626">
    <property type="term" value="C:PCNA complex"/>
    <property type="evidence" value="ECO:0007669"/>
    <property type="project" value="TreeGrafter"/>
</dbReference>
<keyword evidence="5" id="KW-1133">Transmembrane helix</keyword>
<organism evidence="8 9">
    <name type="scientific">Tetracentron sinense</name>
    <name type="common">Spur-leaf</name>
    <dbReference type="NCBI Taxonomy" id="13715"/>
    <lineage>
        <taxon>Eukaryota</taxon>
        <taxon>Viridiplantae</taxon>
        <taxon>Streptophyta</taxon>
        <taxon>Embryophyta</taxon>
        <taxon>Tracheophyta</taxon>
        <taxon>Spermatophyta</taxon>
        <taxon>Magnoliopsida</taxon>
        <taxon>Trochodendrales</taxon>
        <taxon>Trochodendraceae</taxon>
        <taxon>Tetracentron</taxon>
    </lineage>
</organism>
<feature type="transmembrane region" description="Helical" evidence="5">
    <location>
        <begin position="283"/>
        <end position="301"/>
    </location>
</feature>
<evidence type="ECO:0000313" key="8">
    <source>
        <dbReference type="EMBL" id="KAF8413141.1"/>
    </source>
</evidence>
<dbReference type="Gene3D" id="3.70.10.10">
    <property type="match status" value="1"/>
</dbReference>
<comment type="subcellular location">
    <subcellularLocation>
        <location evidence="3">Nucleus</location>
    </subcellularLocation>
</comment>
<comment type="similarity">
    <text evidence="1 4">Belongs to the PCNA family.</text>
</comment>
<feature type="domain" description="Proliferating cell nuclear antigen PCNA N-terminal" evidence="6">
    <location>
        <begin position="1"/>
        <end position="121"/>
    </location>
</feature>
<evidence type="ECO:0000259" key="7">
    <source>
        <dbReference type="Pfam" id="PF02747"/>
    </source>
</evidence>
<sequence length="366" mass="41571">MLELRLNQASLIKELVSMISGMAEKAIVDCSSDGLSLQARDGFFTRNYLVLHMRSNFFDHFLCDQNISSSINLNDMNRILNRASNGDTVTIKGCNGNNTISFIIEHPSKEKISDEMKLLDTKNERLNIHEGAYEVIVEMTSLYFADLCLRLTDSGYSNTEDLNGGSKKWLRVPTSKNSKGVQLKSLRSNNPLWQSILSVIPLRIKKTDFTFSTVKVKWWMPSVVHICVSLSGFTFLSYTFVLAYLDALSPVLRAVISVANERVKLSNEVDIDNGSLDTNRQKYIINLDVLWGFMTTIYLFLQPEDMATVKTDLKDPVSYTFGLHRMLYIMPASNMSKTVQISMSSGLPVELEYRIEQTGYIRFYFS</sequence>
<keyword evidence="5" id="KW-0812">Transmembrane</keyword>
<name>A0A834ZTE8_TETSI</name>
<evidence type="ECO:0000256" key="1">
    <source>
        <dbReference type="ARBA" id="ARBA00010462"/>
    </source>
</evidence>
<evidence type="ECO:0000256" key="3">
    <source>
        <dbReference type="RuleBase" id="RU000641"/>
    </source>
</evidence>
<evidence type="ECO:0000256" key="2">
    <source>
        <dbReference type="ARBA" id="ARBA00023125"/>
    </source>
</evidence>
<comment type="caution">
    <text evidence="8">The sequence shown here is derived from an EMBL/GenBank/DDBJ whole genome shotgun (WGS) entry which is preliminary data.</text>
</comment>
<dbReference type="InterPro" id="IPR022649">
    <property type="entry name" value="Pr_cel_nuc_antig_C"/>
</dbReference>
<dbReference type="Proteomes" id="UP000655225">
    <property type="component" value="Unassembled WGS sequence"/>
</dbReference>
<dbReference type="InterPro" id="IPR022648">
    <property type="entry name" value="Pr_cel_nuc_antig_N"/>
</dbReference>
<proteinExistence type="inferred from homology"/>
<dbReference type="EMBL" id="JABCRI010000001">
    <property type="protein sequence ID" value="KAF8413141.1"/>
    <property type="molecule type" value="Genomic_DNA"/>
</dbReference>
<dbReference type="GO" id="GO:0006275">
    <property type="term" value="P:regulation of DNA replication"/>
    <property type="evidence" value="ECO:0007669"/>
    <property type="project" value="InterPro"/>
</dbReference>
<keyword evidence="2 4" id="KW-0238">DNA-binding</keyword>
<feature type="transmembrane region" description="Helical" evidence="5">
    <location>
        <begin position="223"/>
        <end position="245"/>
    </location>
</feature>
<dbReference type="AlphaFoldDB" id="A0A834ZTE8"/>
<evidence type="ECO:0000313" key="9">
    <source>
        <dbReference type="Proteomes" id="UP000655225"/>
    </source>
</evidence>
<dbReference type="GO" id="GO:0019985">
    <property type="term" value="P:translesion synthesis"/>
    <property type="evidence" value="ECO:0007669"/>
    <property type="project" value="TreeGrafter"/>
</dbReference>
<evidence type="ECO:0000259" key="6">
    <source>
        <dbReference type="Pfam" id="PF00705"/>
    </source>
</evidence>
<dbReference type="GO" id="GO:0006298">
    <property type="term" value="P:mismatch repair"/>
    <property type="evidence" value="ECO:0007669"/>
    <property type="project" value="TreeGrafter"/>
</dbReference>
<dbReference type="PANTHER" id="PTHR11352:SF0">
    <property type="entry name" value="PROLIFERATING CELL NUCLEAR ANTIGEN"/>
    <property type="match status" value="1"/>
</dbReference>
<dbReference type="Pfam" id="PF02747">
    <property type="entry name" value="PCNA_C"/>
    <property type="match status" value="1"/>
</dbReference>
<keyword evidence="9" id="KW-1185">Reference proteome</keyword>
<evidence type="ECO:0000256" key="5">
    <source>
        <dbReference type="SAM" id="Phobius"/>
    </source>
</evidence>
<keyword evidence="3" id="KW-0539">Nucleus</keyword>
<dbReference type="GO" id="GO:0030337">
    <property type="term" value="F:DNA polymerase processivity factor activity"/>
    <property type="evidence" value="ECO:0007669"/>
    <property type="project" value="InterPro"/>
</dbReference>
<dbReference type="Gene3D" id="3.10.150.10">
    <property type="entry name" value="DNA Polymerase III, subunit A, domain 2"/>
    <property type="match status" value="1"/>
</dbReference>
<dbReference type="SUPFAM" id="SSF55979">
    <property type="entry name" value="DNA clamp"/>
    <property type="match status" value="2"/>
</dbReference>
<accession>A0A834ZTE8</accession>
<dbReference type="GO" id="GO:0003677">
    <property type="term" value="F:DNA binding"/>
    <property type="evidence" value="ECO:0007669"/>
    <property type="project" value="UniProtKB-KW"/>
</dbReference>
<dbReference type="PRINTS" id="PR00339">
    <property type="entry name" value="PCNACYCLIN"/>
</dbReference>
<keyword evidence="4" id="KW-0235">DNA replication</keyword>
<protein>
    <recommendedName>
        <fullName evidence="3">DNA sliding clamp PCNA</fullName>
    </recommendedName>
</protein>
<dbReference type="GO" id="GO:0006272">
    <property type="term" value="P:leading strand elongation"/>
    <property type="evidence" value="ECO:0007669"/>
    <property type="project" value="TreeGrafter"/>
</dbReference>
<evidence type="ECO:0000256" key="4">
    <source>
        <dbReference type="RuleBase" id="RU003671"/>
    </source>
</evidence>
<dbReference type="InterPro" id="IPR000730">
    <property type="entry name" value="Pr_cel_nuc_antig"/>
</dbReference>
<gene>
    <name evidence="8" type="ORF">HHK36_001117</name>
</gene>